<sequence>MTTGKIMGIIALVIIGGIGLFIFFLYATIKTKSTNISKYPPFQEWVNKTVILNKETTVFEEKIKMNANSKYPYILLDSLHPRWEYIQQQEEIGDVTKIKIFPAGTKLILEKAVQYTNGVSGSSYPTIFGTLKSNGKEYKVGYQWGEINLSRYFDKVPESWQFHQAPWQPEKDTTYYALPKADWW</sequence>
<reference evidence="2 3" key="1">
    <citation type="submission" date="2019-08" db="EMBL/GenBank/DDBJ databases">
        <title>Phlebobacter frassis gen. nov. sp. nov., a new member of family Sphingobacteriaceae isolated from sand fly rearing media.</title>
        <authorList>
            <person name="Kakumanu M.L."/>
            <person name="Marayati B.F."/>
            <person name="Wada-Katsumata A."/>
            <person name="Wasserberg G."/>
            <person name="Schal C."/>
            <person name="Apperson C.S."/>
            <person name="Ponnusamy L."/>
        </authorList>
    </citation>
    <scope>NUCLEOTIDE SEQUENCE [LARGE SCALE GENOMIC DNA]</scope>
    <source>
        <strain evidence="2 3">SSI9</strain>
    </source>
</reference>
<accession>A0A5D4HA42</accession>
<keyword evidence="1" id="KW-0812">Transmembrane</keyword>
<gene>
    <name evidence="2" type="ORF">FXV77_05800</name>
</gene>
<proteinExistence type="predicted"/>
<dbReference type="AlphaFoldDB" id="A0A5D4HA42"/>
<keyword evidence="3" id="KW-1185">Reference proteome</keyword>
<dbReference type="RefSeq" id="WP_148918257.1">
    <property type="nucleotide sequence ID" value="NZ_VTAV01000002.1"/>
</dbReference>
<keyword evidence="1" id="KW-0472">Membrane</keyword>
<dbReference type="EMBL" id="VTAV01000002">
    <property type="protein sequence ID" value="TYR37518.1"/>
    <property type="molecule type" value="Genomic_DNA"/>
</dbReference>
<evidence type="ECO:0000313" key="3">
    <source>
        <dbReference type="Proteomes" id="UP000322362"/>
    </source>
</evidence>
<comment type="caution">
    <text evidence="2">The sequence shown here is derived from an EMBL/GenBank/DDBJ whole genome shotgun (WGS) entry which is preliminary data.</text>
</comment>
<evidence type="ECO:0000256" key="1">
    <source>
        <dbReference type="SAM" id="Phobius"/>
    </source>
</evidence>
<evidence type="ECO:0000313" key="2">
    <source>
        <dbReference type="EMBL" id="TYR37518.1"/>
    </source>
</evidence>
<feature type="transmembrane region" description="Helical" evidence="1">
    <location>
        <begin position="6"/>
        <end position="29"/>
    </location>
</feature>
<dbReference type="Proteomes" id="UP000322362">
    <property type="component" value="Unassembled WGS sequence"/>
</dbReference>
<name>A0A5D4HA42_9SPHI</name>
<protein>
    <submittedName>
        <fullName evidence="2">Uncharacterized protein</fullName>
    </submittedName>
</protein>
<organism evidence="2 3">
    <name type="scientific">Sphingobacterium phlebotomi</name>
    <dbReference type="NCBI Taxonomy" id="2605433"/>
    <lineage>
        <taxon>Bacteria</taxon>
        <taxon>Pseudomonadati</taxon>
        <taxon>Bacteroidota</taxon>
        <taxon>Sphingobacteriia</taxon>
        <taxon>Sphingobacteriales</taxon>
        <taxon>Sphingobacteriaceae</taxon>
        <taxon>Sphingobacterium</taxon>
    </lineage>
</organism>
<keyword evidence="1" id="KW-1133">Transmembrane helix</keyword>